<dbReference type="EMBL" id="JACBKZ010000014">
    <property type="protein sequence ID" value="KAF5933884.1"/>
    <property type="molecule type" value="Genomic_DNA"/>
</dbReference>
<comment type="caution">
    <text evidence="1">The sequence shown here is derived from an EMBL/GenBank/DDBJ whole genome shotgun (WGS) entry which is preliminary data.</text>
</comment>
<evidence type="ECO:0000313" key="1">
    <source>
        <dbReference type="EMBL" id="KAF5933884.1"/>
    </source>
</evidence>
<accession>A0A7J7G3H2</accession>
<protein>
    <submittedName>
        <fullName evidence="1">Uncharacterized protein</fullName>
    </submittedName>
</protein>
<reference evidence="1 2" key="2">
    <citation type="submission" date="2020-07" db="EMBL/GenBank/DDBJ databases">
        <title>Genome assembly of wild tea tree DASZ reveals pedigree and selection history of tea varieties.</title>
        <authorList>
            <person name="Zhang W."/>
        </authorList>
    </citation>
    <scope>NUCLEOTIDE SEQUENCE [LARGE SCALE GENOMIC DNA]</scope>
    <source>
        <strain evidence="2">cv. G240</strain>
        <tissue evidence="1">Leaf</tissue>
    </source>
</reference>
<dbReference type="AlphaFoldDB" id="A0A7J7G3H2"/>
<name>A0A7J7G3H2_CAMSI</name>
<keyword evidence="2" id="KW-1185">Reference proteome</keyword>
<evidence type="ECO:0000313" key="2">
    <source>
        <dbReference type="Proteomes" id="UP000593564"/>
    </source>
</evidence>
<organism evidence="1 2">
    <name type="scientific">Camellia sinensis</name>
    <name type="common">Tea plant</name>
    <name type="synonym">Thea sinensis</name>
    <dbReference type="NCBI Taxonomy" id="4442"/>
    <lineage>
        <taxon>Eukaryota</taxon>
        <taxon>Viridiplantae</taxon>
        <taxon>Streptophyta</taxon>
        <taxon>Embryophyta</taxon>
        <taxon>Tracheophyta</taxon>
        <taxon>Spermatophyta</taxon>
        <taxon>Magnoliopsida</taxon>
        <taxon>eudicotyledons</taxon>
        <taxon>Gunneridae</taxon>
        <taxon>Pentapetalae</taxon>
        <taxon>asterids</taxon>
        <taxon>Ericales</taxon>
        <taxon>Theaceae</taxon>
        <taxon>Camellia</taxon>
    </lineage>
</organism>
<gene>
    <name evidence="1" type="ORF">HYC85_030055</name>
</gene>
<sequence length="312" mass="34142">MRSTLMGRKRGEVGSVAALAPGVLDDVPAKGVAAMGLGRGGGIVVTTLTSGALELAAPLGPALLFRLNVLRGCSRPQGHHRRLCPPPGHEVRKGFLGLLPRRLEITSCNLDLSVIRVLSDKGLSHLIPLLGSGQAHWPQNVREQSKMDHGVSGPVETVDLWHLEPVRQHHGHIGNPDSVPKATCPSSPKLPRLGNLGTIGEGHFVSTPARPVKDRPLLTMISIFETIVCSYSAYRMQDDDVPRNACTRARKPRQCKSDANDMKMATWTYTNMREPQPHSHKMPMVENEVPRNTYTRARKPRQCKGNANDMKT</sequence>
<proteinExistence type="predicted"/>
<reference evidence="2" key="1">
    <citation type="journal article" date="2020" name="Nat. Commun.">
        <title>Genome assembly of wild tea tree DASZ reveals pedigree and selection history of tea varieties.</title>
        <authorList>
            <person name="Zhang W."/>
            <person name="Zhang Y."/>
            <person name="Qiu H."/>
            <person name="Guo Y."/>
            <person name="Wan H."/>
            <person name="Zhang X."/>
            <person name="Scossa F."/>
            <person name="Alseekh S."/>
            <person name="Zhang Q."/>
            <person name="Wang P."/>
            <person name="Xu L."/>
            <person name="Schmidt M.H."/>
            <person name="Jia X."/>
            <person name="Li D."/>
            <person name="Zhu A."/>
            <person name="Guo F."/>
            <person name="Chen W."/>
            <person name="Ni D."/>
            <person name="Usadel B."/>
            <person name="Fernie A.R."/>
            <person name="Wen W."/>
        </authorList>
    </citation>
    <scope>NUCLEOTIDE SEQUENCE [LARGE SCALE GENOMIC DNA]</scope>
    <source>
        <strain evidence="2">cv. G240</strain>
    </source>
</reference>
<dbReference type="Proteomes" id="UP000593564">
    <property type="component" value="Unassembled WGS sequence"/>
</dbReference>